<dbReference type="Pfam" id="PF00072">
    <property type="entry name" value="Response_reg"/>
    <property type="match status" value="1"/>
</dbReference>
<accession>A0A833N0Z6</accession>
<dbReference type="SMART" id="SM00073">
    <property type="entry name" value="HPT"/>
    <property type="match status" value="1"/>
</dbReference>
<dbReference type="EMBL" id="WFLN01000007">
    <property type="protein sequence ID" value="KAB8029775.1"/>
    <property type="molecule type" value="Genomic_DNA"/>
</dbReference>
<organism evidence="5 6">
    <name type="scientific">Fluviispira multicolorata</name>
    <dbReference type="NCBI Taxonomy" id="2654512"/>
    <lineage>
        <taxon>Bacteria</taxon>
        <taxon>Pseudomonadati</taxon>
        <taxon>Bdellovibrionota</taxon>
        <taxon>Oligoflexia</taxon>
        <taxon>Silvanigrellales</taxon>
        <taxon>Silvanigrellaceae</taxon>
        <taxon>Fluviispira</taxon>
    </lineage>
</organism>
<evidence type="ECO:0000259" key="4">
    <source>
        <dbReference type="PROSITE" id="PS50894"/>
    </source>
</evidence>
<evidence type="ECO:0000259" key="3">
    <source>
        <dbReference type="PROSITE" id="PS50110"/>
    </source>
</evidence>
<evidence type="ECO:0000313" key="6">
    <source>
        <dbReference type="Proteomes" id="UP000442694"/>
    </source>
</evidence>
<dbReference type="PROSITE" id="PS50110">
    <property type="entry name" value="RESPONSE_REGULATORY"/>
    <property type="match status" value="1"/>
</dbReference>
<evidence type="ECO:0000313" key="5">
    <source>
        <dbReference type="EMBL" id="KAB8029775.1"/>
    </source>
</evidence>
<dbReference type="InterPro" id="IPR036641">
    <property type="entry name" value="HPT_dom_sf"/>
</dbReference>
<dbReference type="CDD" id="cd00088">
    <property type="entry name" value="HPT"/>
    <property type="match status" value="1"/>
</dbReference>
<dbReference type="InterPro" id="IPR051315">
    <property type="entry name" value="Bact_Chemotaxis_CheA"/>
</dbReference>
<dbReference type="Gene3D" id="1.20.120.160">
    <property type="entry name" value="HPT domain"/>
    <property type="match status" value="1"/>
</dbReference>
<evidence type="ECO:0000256" key="2">
    <source>
        <dbReference type="PROSITE-ProRule" id="PRU00169"/>
    </source>
</evidence>
<dbReference type="PROSITE" id="PS50894">
    <property type="entry name" value="HPT"/>
    <property type="match status" value="1"/>
</dbReference>
<dbReference type="InterPro" id="IPR008207">
    <property type="entry name" value="Sig_transdc_His_kin_Hpt_dom"/>
</dbReference>
<dbReference type="InterPro" id="IPR001789">
    <property type="entry name" value="Sig_transdc_resp-reg_receiver"/>
</dbReference>
<dbReference type="GO" id="GO:0000160">
    <property type="term" value="P:phosphorelay signal transduction system"/>
    <property type="evidence" value="ECO:0007669"/>
    <property type="project" value="InterPro"/>
</dbReference>
<dbReference type="AlphaFoldDB" id="A0A833N0Z6"/>
<feature type="modified residue" description="4-aspartylphosphate" evidence="2">
    <location>
        <position position="215"/>
    </location>
</feature>
<dbReference type="Gene3D" id="3.40.50.2300">
    <property type="match status" value="1"/>
</dbReference>
<dbReference type="InterPro" id="IPR011006">
    <property type="entry name" value="CheY-like_superfamily"/>
</dbReference>
<feature type="domain" description="Response regulatory" evidence="3">
    <location>
        <begin position="166"/>
        <end position="280"/>
    </location>
</feature>
<dbReference type="CDD" id="cd00156">
    <property type="entry name" value="REC"/>
    <property type="match status" value="1"/>
</dbReference>
<dbReference type="SUPFAM" id="SSF52172">
    <property type="entry name" value="CheY-like"/>
    <property type="match status" value="1"/>
</dbReference>
<dbReference type="GO" id="GO:0004672">
    <property type="term" value="F:protein kinase activity"/>
    <property type="evidence" value="ECO:0007669"/>
    <property type="project" value="UniProtKB-ARBA"/>
</dbReference>
<proteinExistence type="predicted"/>
<name>A0A833N0Z6_9BACT</name>
<reference evidence="5 6" key="1">
    <citation type="submission" date="2019-10" db="EMBL/GenBank/DDBJ databases">
        <title>New genus of Silvanigrellaceae.</title>
        <authorList>
            <person name="Pitt A."/>
            <person name="Hahn M.W."/>
        </authorList>
    </citation>
    <scope>NUCLEOTIDE SEQUENCE [LARGE SCALE GENOMIC DNA]</scope>
    <source>
        <strain evidence="5 6">33A1-SZDP</strain>
    </source>
</reference>
<gene>
    <name evidence="5" type="ORF">GCL57_09540</name>
</gene>
<dbReference type="SUPFAM" id="SSF47226">
    <property type="entry name" value="Histidine-containing phosphotransfer domain, HPT domain"/>
    <property type="match status" value="1"/>
</dbReference>
<evidence type="ECO:0000256" key="1">
    <source>
        <dbReference type="PROSITE-ProRule" id="PRU00110"/>
    </source>
</evidence>
<feature type="domain" description="HPt" evidence="4">
    <location>
        <begin position="3"/>
        <end position="107"/>
    </location>
</feature>
<dbReference type="RefSeq" id="WP_152213118.1">
    <property type="nucleotide sequence ID" value="NZ_WFLN01000007.1"/>
</dbReference>
<dbReference type="PANTHER" id="PTHR43395">
    <property type="entry name" value="SENSOR HISTIDINE KINASE CHEA"/>
    <property type="match status" value="1"/>
</dbReference>
<dbReference type="PANTHER" id="PTHR43395:SF10">
    <property type="entry name" value="CHEMOTAXIS PROTEIN CHEA"/>
    <property type="match status" value="1"/>
</dbReference>
<dbReference type="Pfam" id="PF01627">
    <property type="entry name" value="Hpt"/>
    <property type="match status" value="1"/>
</dbReference>
<keyword evidence="6" id="KW-1185">Reference proteome</keyword>
<protein>
    <submittedName>
        <fullName evidence="5">Response regulator</fullName>
    </submittedName>
</protein>
<dbReference type="Proteomes" id="UP000442694">
    <property type="component" value="Unassembled WGS sequence"/>
</dbReference>
<feature type="modified residue" description="Phosphohistidine" evidence="1">
    <location>
        <position position="50"/>
    </location>
</feature>
<dbReference type="SMART" id="SM00448">
    <property type="entry name" value="REC"/>
    <property type="match status" value="1"/>
</dbReference>
<comment type="caution">
    <text evidence="5">The sequence shown here is derived from an EMBL/GenBank/DDBJ whole genome shotgun (WGS) entry which is preliminary data.</text>
</comment>
<keyword evidence="2" id="KW-0597">Phosphoprotein</keyword>
<sequence length="357" mass="41113">MNEATFESEIRYTFLAETSEMLEDIENIFMQLENNPQDFSKMPKLLRIMHTIKGSSATVGYHEIANFTHKFETLLVGIRDGKIDTTQEIIELLLEGNDCLKQAVSILHKNLKAILIHLTKTENKIDAILEEKLNKKIENNKYENKITTEFIPKVSQSKNNENKKGSILVCDDDNELLESIQEMLQNENYYVTTCDHAATALEILKTQNIDVIMTDLKMPGIDGLEFTQKVRNINIYIPIVFVSGNISREHVQKFLRFGVIDFIDKPFTIDSILLVIGRAMRSKNLWNELITISKSCFKIFVFIQKIDSLISDKNPEFEHSKERELLKECLAEIQQTTARLLAAEKNSQQSYSKENLK</sequence>